<gene>
    <name evidence="1" type="ORF">NEMVEDRAFT_v1g238004</name>
</gene>
<sequence>MTKNLSTQESMKGRQPKVIRIPSLTGLRPDASSSAECICTASDRAHRMRPRTASRLAYPMSQLNVCGIRCENCSGDRQLKTEEVWAGETCQSVTSQSSPARTQKQDYSTRWGAGILRSLRSKNCDWVEEKVDCPRGIPLFRPVPDRNFSGVSLTALPKPILPRLDKVPPSDDSDRRHRRACDDYTRFSRRVRSATEQARHRNAANASEENPDCLLQNGVLFIDYHKYVPRRKQSAPVSVSELREVKKTQTFLEFQMALEALKEAQHRLKSQLCCESADVQSSESLEI</sequence>
<dbReference type="AlphaFoldDB" id="A7RG48"/>
<name>A7RG48_NEMVE</name>
<protein>
    <submittedName>
        <fullName evidence="1">Uncharacterized protein</fullName>
    </submittedName>
</protein>
<dbReference type="InParanoid" id="A7RG48"/>
<dbReference type="EMBL" id="DS469509">
    <property type="protein sequence ID" value="EDO49469.1"/>
    <property type="molecule type" value="Genomic_DNA"/>
</dbReference>
<proteinExistence type="predicted"/>
<dbReference type="Proteomes" id="UP000001593">
    <property type="component" value="Unassembled WGS sequence"/>
</dbReference>
<evidence type="ECO:0000313" key="2">
    <source>
        <dbReference type="Proteomes" id="UP000001593"/>
    </source>
</evidence>
<evidence type="ECO:0000313" key="1">
    <source>
        <dbReference type="EMBL" id="EDO49469.1"/>
    </source>
</evidence>
<dbReference type="HOGENOM" id="CLU_970762_0_0_1"/>
<keyword evidence="2" id="KW-1185">Reference proteome</keyword>
<organism evidence="1 2">
    <name type="scientific">Nematostella vectensis</name>
    <name type="common">Starlet sea anemone</name>
    <dbReference type="NCBI Taxonomy" id="45351"/>
    <lineage>
        <taxon>Eukaryota</taxon>
        <taxon>Metazoa</taxon>
        <taxon>Cnidaria</taxon>
        <taxon>Anthozoa</taxon>
        <taxon>Hexacorallia</taxon>
        <taxon>Actiniaria</taxon>
        <taxon>Edwardsiidae</taxon>
        <taxon>Nematostella</taxon>
    </lineage>
</organism>
<reference evidence="1 2" key="1">
    <citation type="journal article" date="2007" name="Science">
        <title>Sea anemone genome reveals ancestral eumetazoan gene repertoire and genomic organization.</title>
        <authorList>
            <person name="Putnam N.H."/>
            <person name="Srivastava M."/>
            <person name="Hellsten U."/>
            <person name="Dirks B."/>
            <person name="Chapman J."/>
            <person name="Salamov A."/>
            <person name="Terry A."/>
            <person name="Shapiro H."/>
            <person name="Lindquist E."/>
            <person name="Kapitonov V.V."/>
            <person name="Jurka J."/>
            <person name="Genikhovich G."/>
            <person name="Grigoriev I.V."/>
            <person name="Lucas S.M."/>
            <person name="Steele R.E."/>
            <person name="Finnerty J.R."/>
            <person name="Technau U."/>
            <person name="Martindale M.Q."/>
            <person name="Rokhsar D.S."/>
        </authorList>
    </citation>
    <scope>NUCLEOTIDE SEQUENCE [LARGE SCALE GENOMIC DNA]</scope>
    <source>
        <strain evidence="2">CH2 X CH6</strain>
    </source>
</reference>
<accession>A7RG48</accession>